<accession>F6S7A2</accession>
<dbReference type="AlphaFoldDB" id="F6S7A2"/>
<evidence type="ECO:0000313" key="2">
    <source>
        <dbReference type="Ensembl" id="ENSCINP00000026965.1"/>
    </source>
</evidence>
<keyword evidence="3" id="KW-1185">Reference proteome</keyword>
<feature type="signal peptide" evidence="1">
    <location>
        <begin position="1"/>
        <end position="16"/>
    </location>
</feature>
<proteinExistence type="predicted"/>
<organism evidence="2 3">
    <name type="scientific">Ciona intestinalis</name>
    <name type="common">Transparent sea squirt</name>
    <name type="synonym">Ascidia intestinalis</name>
    <dbReference type="NCBI Taxonomy" id="7719"/>
    <lineage>
        <taxon>Eukaryota</taxon>
        <taxon>Metazoa</taxon>
        <taxon>Chordata</taxon>
        <taxon>Tunicata</taxon>
        <taxon>Ascidiacea</taxon>
        <taxon>Phlebobranchia</taxon>
        <taxon>Cionidae</taxon>
        <taxon>Ciona</taxon>
    </lineage>
</organism>
<feature type="chain" id="PRO_5003341330" evidence="1">
    <location>
        <begin position="17"/>
        <end position="204"/>
    </location>
</feature>
<reference evidence="3" key="1">
    <citation type="journal article" date="2002" name="Science">
        <title>The draft genome of Ciona intestinalis: insights into chordate and vertebrate origins.</title>
        <authorList>
            <person name="Dehal P."/>
            <person name="Satou Y."/>
            <person name="Campbell R.K."/>
            <person name="Chapman J."/>
            <person name="Degnan B."/>
            <person name="De Tomaso A."/>
            <person name="Davidson B."/>
            <person name="Di Gregorio A."/>
            <person name="Gelpke M."/>
            <person name="Goodstein D.M."/>
            <person name="Harafuji N."/>
            <person name="Hastings K.E."/>
            <person name="Ho I."/>
            <person name="Hotta K."/>
            <person name="Huang W."/>
            <person name="Kawashima T."/>
            <person name="Lemaire P."/>
            <person name="Martinez D."/>
            <person name="Meinertzhagen I.A."/>
            <person name="Necula S."/>
            <person name="Nonaka M."/>
            <person name="Putnam N."/>
            <person name="Rash S."/>
            <person name="Saiga H."/>
            <person name="Satake M."/>
            <person name="Terry A."/>
            <person name="Yamada L."/>
            <person name="Wang H.G."/>
            <person name="Awazu S."/>
            <person name="Azumi K."/>
            <person name="Boore J."/>
            <person name="Branno M."/>
            <person name="Chin-Bow S."/>
            <person name="DeSantis R."/>
            <person name="Doyle S."/>
            <person name="Francino P."/>
            <person name="Keys D.N."/>
            <person name="Haga S."/>
            <person name="Hayashi H."/>
            <person name="Hino K."/>
            <person name="Imai K.S."/>
            <person name="Inaba K."/>
            <person name="Kano S."/>
            <person name="Kobayashi K."/>
            <person name="Kobayashi M."/>
            <person name="Lee B.I."/>
            <person name="Makabe K.W."/>
            <person name="Manohar C."/>
            <person name="Matassi G."/>
            <person name="Medina M."/>
            <person name="Mochizuki Y."/>
            <person name="Mount S."/>
            <person name="Morishita T."/>
            <person name="Miura S."/>
            <person name="Nakayama A."/>
            <person name="Nishizaka S."/>
            <person name="Nomoto H."/>
            <person name="Ohta F."/>
            <person name="Oishi K."/>
            <person name="Rigoutsos I."/>
            <person name="Sano M."/>
            <person name="Sasaki A."/>
            <person name="Sasakura Y."/>
            <person name="Shoguchi E."/>
            <person name="Shin-i T."/>
            <person name="Spagnuolo A."/>
            <person name="Stainier D."/>
            <person name="Suzuki M.M."/>
            <person name="Tassy O."/>
            <person name="Takatori N."/>
            <person name="Tokuoka M."/>
            <person name="Yagi K."/>
            <person name="Yoshizaki F."/>
            <person name="Wada S."/>
            <person name="Zhang C."/>
            <person name="Hyatt P.D."/>
            <person name="Larimer F."/>
            <person name="Detter C."/>
            <person name="Doggett N."/>
            <person name="Glavina T."/>
            <person name="Hawkins T."/>
            <person name="Richardson P."/>
            <person name="Lucas S."/>
            <person name="Kohara Y."/>
            <person name="Levine M."/>
            <person name="Satoh N."/>
            <person name="Rokhsar D.S."/>
        </authorList>
    </citation>
    <scope>NUCLEOTIDE SEQUENCE [LARGE SCALE GENOMIC DNA]</scope>
</reference>
<name>F6S7A2_CIOIN</name>
<dbReference type="Ensembl" id="ENSCINT00000027211.1">
    <property type="protein sequence ID" value="ENSCINP00000026965.1"/>
    <property type="gene ID" value="ENSCING00000015076.1"/>
</dbReference>
<protein>
    <submittedName>
        <fullName evidence="2">Uncharacterized protein</fullName>
    </submittedName>
</protein>
<reference evidence="2" key="4">
    <citation type="submission" date="2025-09" db="UniProtKB">
        <authorList>
            <consortium name="Ensembl"/>
        </authorList>
    </citation>
    <scope>IDENTIFICATION</scope>
</reference>
<dbReference type="InParanoid" id="F6S7A2"/>
<evidence type="ECO:0000256" key="1">
    <source>
        <dbReference type="SAM" id="SignalP"/>
    </source>
</evidence>
<sequence>MFVLVFCVLLARLSIATRCNTTQVWTADHINVFVYDFVPRISWEARLNPACDDVSKGNLPAYNFTVNMLQLDKGRELTDQHTWVAVDGCEHVNGLSCEFQISFPDYSLDYTLWVTSQGVNTHVTKDDVERLQLFDVMPGDNLMFSPPQFNVSRESNIAYLSFMVPMVPWSNNYTISDFGFDEGFELEYFVQYYGLSNDGKSIMV</sequence>
<reference evidence="2" key="3">
    <citation type="submission" date="2025-08" db="UniProtKB">
        <authorList>
            <consortium name="Ensembl"/>
        </authorList>
    </citation>
    <scope>IDENTIFICATION</scope>
</reference>
<evidence type="ECO:0000313" key="3">
    <source>
        <dbReference type="Proteomes" id="UP000008144"/>
    </source>
</evidence>
<dbReference type="Proteomes" id="UP000008144">
    <property type="component" value="Chromosome 10"/>
</dbReference>
<keyword evidence="1" id="KW-0732">Signal</keyword>
<reference evidence="2" key="2">
    <citation type="journal article" date="2008" name="Genome Biol.">
        <title>Improved genome assembly and evidence-based global gene model set for the chordate Ciona intestinalis: new insight into intron and operon populations.</title>
        <authorList>
            <person name="Satou Y."/>
            <person name="Mineta K."/>
            <person name="Ogasawara M."/>
            <person name="Sasakura Y."/>
            <person name="Shoguchi E."/>
            <person name="Ueno K."/>
            <person name="Yamada L."/>
            <person name="Matsumoto J."/>
            <person name="Wasserscheid J."/>
            <person name="Dewar K."/>
            <person name="Wiley G.B."/>
            <person name="Macmil S.L."/>
            <person name="Roe B.A."/>
            <person name="Zeller R.W."/>
            <person name="Hastings K.E."/>
            <person name="Lemaire P."/>
            <person name="Lindquist E."/>
            <person name="Endo T."/>
            <person name="Hotta K."/>
            <person name="Inaba K."/>
        </authorList>
    </citation>
    <scope>NUCLEOTIDE SEQUENCE [LARGE SCALE GENOMIC DNA]</scope>
    <source>
        <strain evidence="2">wild type</strain>
    </source>
</reference>
<dbReference type="HOGENOM" id="CLU_1345860_0_0_1"/>
<dbReference type="EMBL" id="EAAA01000436">
    <property type="status" value="NOT_ANNOTATED_CDS"/>
    <property type="molecule type" value="Genomic_DNA"/>
</dbReference>